<organism evidence="4 5">
    <name type="scientific">Thermomonospora umbrina</name>
    <dbReference type="NCBI Taxonomy" id="111806"/>
    <lineage>
        <taxon>Bacteria</taxon>
        <taxon>Bacillati</taxon>
        <taxon>Actinomycetota</taxon>
        <taxon>Actinomycetes</taxon>
        <taxon>Streptosporangiales</taxon>
        <taxon>Thermomonosporaceae</taxon>
        <taxon>Thermomonospora</taxon>
    </lineage>
</organism>
<dbReference type="InterPro" id="IPR003696">
    <property type="entry name" value="Carbtransf_dom"/>
</dbReference>
<dbReference type="InterPro" id="IPR051338">
    <property type="entry name" value="NodU/CmcH_Carbamoyltrnsfr"/>
</dbReference>
<dbReference type="GO" id="GO:0016740">
    <property type="term" value="F:transferase activity"/>
    <property type="evidence" value="ECO:0007669"/>
    <property type="project" value="UniProtKB-KW"/>
</dbReference>
<reference evidence="4 5" key="1">
    <citation type="submission" date="2018-08" db="EMBL/GenBank/DDBJ databases">
        <title>Sequencing the genomes of 1000 actinobacteria strains.</title>
        <authorList>
            <person name="Klenk H.-P."/>
        </authorList>
    </citation>
    <scope>NUCLEOTIDE SEQUENCE [LARGE SCALE GENOMIC DNA]</scope>
    <source>
        <strain evidence="4 5">DSM 43927</strain>
    </source>
</reference>
<feature type="domain" description="Carbamoyltransferase C-terminal" evidence="3">
    <location>
        <begin position="401"/>
        <end position="589"/>
    </location>
</feature>
<feature type="domain" description="Carbamoyltransferase" evidence="2">
    <location>
        <begin position="5"/>
        <end position="346"/>
    </location>
</feature>
<dbReference type="OrthoDB" id="9780777at2"/>
<name>A0A3D9SK30_9ACTN</name>
<accession>A0A3D9SK30</accession>
<dbReference type="Gene3D" id="3.30.420.40">
    <property type="match status" value="2"/>
</dbReference>
<proteinExistence type="inferred from homology"/>
<evidence type="ECO:0000259" key="2">
    <source>
        <dbReference type="Pfam" id="PF02543"/>
    </source>
</evidence>
<dbReference type="Pfam" id="PF16861">
    <property type="entry name" value="Carbam_trans_C"/>
    <property type="match status" value="1"/>
</dbReference>
<keyword evidence="5" id="KW-1185">Reference proteome</keyword>
<dbReference type="InterPro" id="IPR038152">
    <property type="entry name" value="Carbam_trans_C_sf"/>
</dbReference>
<evidence type="ECO:0000256" key="1">
    <source>
        <dbReference type="ARBA" id="ARBA00006129"/>
    </source>
</evidence>
<dbReference type="Gene3D" id="3.90.870.20">
    <property type="entry name" value="Carbamoyltransferase, C-terminal domain"/>
    <property type="match status" value="1"/>
</dbReference>
<sequence length="608" mass="68072">METPVLGISAFYHDSAAALVAGDDIVAAAQEERFSRRRHDPSFPAQAVRYCLGEAGAKLGDLDAVAYYEDPARKFRRVMWTYAGTAPKGWRSFRKVFPQWVTWKMRTLSTVRDRLRDLELGPVPPIEHFGHHESHAASAYLPSPYESAAILCVDGVGEWTTTSIWRGAGGRVEPIAELRFPHSLGMLYSAFTYFCGFKVDSGEYKLMGLAPYGKPRYASLIRERLIDVKPDGSFRLDTRYFEFLYGEVMTGRAFEELFGGPRRRPESPLTEREFDLAASVQQVTEEVMLRLAATARELTGESRLCMAGGVALNCVANGGIVADAIFDEVWVQPAAGDAGGALGAALLARPGRREHVRRGDDNMRGARLGPGYDDRRIQEYLDAHDLPHTRLSPEDLSRRVAAELADGKVIGWFQGRMEFGPRALGARSILGDPRNPAMQSVMNQKIKFRESFRPFAPIVRAEDTEDYFQLRQPSPYMLVVAPVAERQRRTAAAPDAVRGLDLLRVERSTIPAVTHVDFSARVQTVTRDRDPGLHRLLSDFKDRTGCAVLVNTSFNVRGEPIVATPQDAYRCFMRTDIDMLALGSFLLDKREQPEWSEEGDWREHIPLD</sequence>
<dbReference type="EMBL" id="QTTT01000001">
    <property type="protein sequence ID" value="REE96249.1"/>
    <property type="molecule type" value="Genomic_DNA"/>
</dbReference>
<gene>
    <name evidence="4" type="ORF">DFJ69_1679</name>
</gene>
<dbReference type="SUPFAM" id="SSF53067">
    <property type="entry name" value="Actin-like ATPase domain"/>
    <property type="match status" value="1"/>
</dbReference>
<dbReference type="RefSeq" id="WP_116021927.1">
    <property type="nucleotide sequence ID" value="NZ_QTTT01000001.1"/>
</dbReference>
<comment type="similarity">
    <text evidence="1">Belongs to the NodU/CmcH family.</text>
</comment>
<dbReference type="InterPro" id="IPR043129">
    <property type="entry name" value="ATPase_NBD"/>
</dbReference>
<comment type="caution">
    <text evidence="4">The sequence shown here is derived from an EMBL/GenBank/DDBJ whole genome shotgun (WGS) entry which is preliminary data.</text>
</comment>
<dbReference type="PANTHER" id="PTHR34847:SF1">
    <property type="entry name" value="NODULATION PROTEIN U"/>
    <property type="match status" value="1"/>
</dbReference>
<protein>
    <submittedName>
        <fullName evidence="4">Carbamoyltransferase</fullName>
    </submittedName>
</protein>
<dbReference type="Pfam" id="PF02543">
    <property type="entry name" value="Carbam_trans_N"/>
    <property type="match status" value="1"/>
</dbReference>
<evidence type="ECO:0000259" key="3">
    <source>
        <dbReference type="Pfam" id="PF16861"/>
    </source>
</evidence>
<dbReference type="Proteomes" id="UP000256661">
    <property type="component" value="Unassembled WGS sequence"/>
</dbReference>
<dbReference type="InterPro" id="IPR031730">
    <property type="entry name" value="Carbam_trans_C"/>
</dbReference>
<evidence type="ECO:0000313" key="5">
    <source>
        <dbReference type="Proteomes" id="UP000256661"/>
    </source>
</evidence>
<dbReference type="PANTHER" id="PTHR34847">
    <property type="entry name" value="NODULATION PROTEIN U"/>
    <property type="match status" value="1"/>
</dbReference>
<dbReference type="AlphaFoldDB" id="A0A3D9SK30"/>
<evidence type="ECO:0000313" key="4">
    <source>
        <dbReference type="EMBL" id="REE96249.1"/>
    </source>
</evidence>
<keyword evidence="4" id="KW-0808">Transferase</keyword>
<dbReference type="CDD" id="cd24098">
    <property type="entry name" value="ASKHA_NBD_TobZ_N"/>
    <property type="match status" value="1"/>
</dbReference>